<dbReference type="Proteomes" id="UP000218209">
    <property type="component" value="Unassembled WGS sequence"/>
</dbReference>
<feature type="compositionally biased region" description="Polar residues" evidence="1">
    <location>
        <begin position="41"/>
        <end position="50"/>
    </location>
</feature>
<feature type="non-terminal residue" evidence="2">
    <location>
        <position position="325"/>
    </location>
</feature>
<feature type="region of interest" description="Disordered" evidence="1">
    <location>
        <begin position="1"/>
        <end position="325"/>
    </location>
</feature>
<evidence type="ECO:0000313" key="2">
    <source>
        <dbReference type="EMBL" id="OSX69548.1"/>
    </source>
</evidence>
<reference evidence="2 3" key="1">
    <citation type="submission" date="2017-03" db="EMBL/GenBank/DDBJ databases">
        <title>WGS assembly of Porphyra umbilicalis.</title>
        <authorList>
            <person name="Brawley S.H."/>
            <person name="Blouin N.A."/>
            <person name="Ficko-Blean E."/>
            <person name="Wheeler G.L."/>
            <person name="Lohr M."/>
            <person name="Goodson H.V."/>
            <person name="Jenkins J.W."/>
            <person name="Blaby-Haas C.E."/>
            <person name="Helliwell K.E."/>
            <person name="Chan C."/>
            <person name="Marriage T."/>
            <person name="Bhattacharya D."/>
            <person name="Klein A.S."/>
            <person name="Badis Y."/>
            <person name="Brodie J."/>
            <person name="Cao Y."/>
            <person name="Collen J."/>
            <person name="Dittami S.M."/>
            <person name="Gachon C.M."/>
            <person name="Green B.R."/>
            <person name="Karpowicz S."/>
            <person name="Kim J.W."/>
            <person name="Kudahl U."/>
            <person name="Lin S."/>
            <person name="Michel G."/>
            <person name="Mittag M."/>
            <person name="Olson B.J."/>
            <person name="Pangilinan J."/>
            <person name="Peng Y."/>
            <person name="Qiu H."/>
            <person name="Shu S."/>
            <person name="Singer J.T."/>
            <person name="Smith A.G."/>
            <person name="Sprecher B.N."/>
            <person name="Wagner V."/>
            <person name="Wang W."/>
            <person name="Wang Z.-Y."/>
            <person name="Yan J."/>
            <person name="Yarish C."/>
            <person name="Zoeuner-Riek S."/>
            <person name="Zhuang Y."/>
            <person name="Zou Y."/>
            <person name="Lindquist E.A."/>
            <person name="Grimwood J."/>
            <person name="Barry K."/>
            <person name="Rokhsar D.S."/>
            <person name="Schmutz J."/>
            <person name="Stiller J.W."/>
            <person name="Grossman A.R."/>
            <person name="Prochnik S.E."/>
        </authorList>
    </citation>
    <scope>NUCLEOTIDE SEQUENCE [LARGE SCALE GENOMIC DNA]</scope>
    <source>
        <strain evidence="2">4086291</strain>
    </source>
</reference>
<name>A0A1X6NLR8_PORUM</name>
<feature type="compositionally biased region" description="Basic and acidic residues" evidence="1">
    <location>
        <begin position="215"/>
        <end position="242"/>
    </location>
</feature>
<gene>
    <name evidence="2" type="ORF">BU14_1403s0001</name>
</gene>
<accession>A0A1X6NLR8</accession>
<evidence type="ECO:0000313" key="3">
    <source>
        <dbReference type="Proteomes" id="UP000218209"/>
    </source>
</evidence>
<dbReference type="AlphaFoldDB" id="A0A1X6NLR8"/>
<feature type="compositionally biased region" description="Basic and acidic residues" evidence="1">
    <location>
        <begin position="250"/>
        <end position="275"/>
    </location>
</feature>
<feature type="compositionally biased region" description="Basic and acidic residues" evidence="1">
    <location>
        <begin position="146"/>
        <end position="157"/>
    </location>
</feature>
<feature type="compositionally biased region" description="Pro residues" evidence="1">
    <location>
        <begin position="118"/>
        <end position="128"/>
    </location>
</feature>
<feature type="compositionally biased region" description="Basic and acidic residues" evidence="1">
    <location>
        <begin position="198"/>
        <end position="208"/>
    </location>
</feature>
<organism evidence="2 3">
    <name type="scientific">Porphyra umbilicalis</name>
    <name type="common">Purple laver</name>
    <name type="synonym">Red alga</name>
    <dbReference type="NCBI Taxonomy" id="2786"/>
    <lineage>
        <taxon>Eukaryota</taxon>
        <taxon>Rhodophyta</taxon>
        <taxon>Bangiophyceae</taxon>
        <taxon>Bangiales</taxon>
        <taxon>Bangiaceae</taxon>
        <taxon>Porphyra</taxon>
    </lineage>
</organism>
<keyword evidence="3" id="KW-1185">Reference proteome</keyword>
<protein>
    <submittedName>
        <fullName evidence="2">Uncharacterized protein</fullName>
    </submittedName>
</protein>
<proteinExistence type="predicted"/>
<dbReference type="EMBL" id="KV919498">
    <property type="protein sequence ID" value="OSX69548.1"/>
    <property type="molecule type" value="Genomic_DNA"/>
</dbReference>
<feature type="compositionally biased region" description="Gly residues" evidence="1">
    <location>
        <begin position="299"/>
        <end position="308"/>
    </location>
</feature>
<evidence type="ECO:0000256" key="1">
    <source>
        <dbReference type="SAM" id="MobiDB-lite"/>
    </source>
</evidence>
<feature type="compositionally biased region" description="Basic residues" evidence="1">
    <location>
        <begin position="167"/>
        <end position="176"/>
    </location>
</feature>
<sequence length="325" mass="33949">MTAAVFPTPRGARRPAPRCPSMRGGRASHAQGWRPAGANKNGRQPANVGSRTIMMTGGARRTLRRWQTTEPPYDNTHRHATGKLSNVPPTTVAARPSRFFPKLYNAPTPTGSARAATPPLPPAPPPLISSPAGGGPATPPPPHGGDPPHARHAEPRHPPPGADAKQRGGKHRPRAGPRHDSGVDPPLDAPLGVPPDLPRGHALERRAADGGGHANDQRRVHPPAARRDSVQHKVHRVERIGAEDGGPLPDHPHRGGREEALRHEEAHADGGEEGARLGGAPPVPRGSVEEKDGRHPRRGGGVEGGGGGEEGERGRGSNDAEGGQG</sequence>